<feature type="chain" id="PRO_5047176411" description="LppM domain-containing protein" evidence="3">
    <location>
        <begin position="31"/>
        <end position="255"/>
    </location>
</feature>
<dbReference type="EMBL" id="JAPTMY010000009">
    <property type="protein sequence ID" value="MCZ0857535.1"/>
    <property type="molecule type" value="Genomic_DNA"/>
</dbReference>
<feature type="compositionally biased region" description="Pro residues" evidence="1">
    <location>
        <begin position="235"/>
        <end position="248"/>
    </location>
</feature>
<keyword evidence="2" id="KW-0812">Transmembrane</keyword>
<evidence type="ECO:0000313" key="6">
    <source>
        <dbReference type="Proteomes" id="UP001072034"/>
    </source>
</evidence>
<gene>
    <name evidence="5" type="ORF">OHJ16_05700</name>
</gene>
<feature type="domain" description="LppM" evidence="4">
    <location>
        <begin position="40"/>
        <end position="177"/>
    </location>
</feature>
<keyword evidence="2" id="KW-1133">Transmembrane helix</keyword>
<feature type="region of interest" description="Disordered" evidence="1">
    <location>
        <begin position="219"/>
        <end position="255"/>
    </location>
</feature>
<keyword evidence="6" id="KW-1185">Reference proteome</keyword>
<keyword evidence="2" id="KW-0472">Membrane</keyword>
<evidence type="ECO:0000256" key="3">
    <source>
        <dbReference type="SAM" id="SignalP"/>
    </source>
</evidence>
<feature type="transmembrane region" description="Helical" evidence="2">
    <location>
        <begin position="185"/>
        <end position="208"/>
    </location>
</feature>
<feature type="compositionally biased region" description="Low complexity" evidence="1">
    <location>
        <begin position="221"/>
        <end position="234"/>
    </location>
</feature>
<accession>A0ABT4I8M3</accession>
<name>A0ABT4I8M3_9ACTO</name>
<protein>
    <recommendedName>
        <fullName evidence="4">LppM domain-containing protein</fullName>
    </recommendedName>
</protein>
<feature type="region of interest" description="Disordered" evidence="1">
    <location>
        <begin position="148"/>
        <end position="167"/>
    </location>
</feature>
<organism evidence="5 6">
    <name type="scientific">Actinomyces israelii</name>
    <dbReference type="NCBI Taxonomy" id="1659"/>
    <lineage>
        <taxon>Bacteria</taxon>
        <taxon>Bacillati</taxon>
        <taxon>Actinomycetota</taxon>
        <taxon>Actinomycetes</taxon>
        <taxon>Actinomycetales</taxon>
        <taxon>Actinomycetaceae</taxon>
        <taxon>Actinomyces</taxon>
    </lineage>
</organism>
<evidence type="ECO:0000256" key="1">
    <source>
        <dbReference type="SAM" id="MobiDB-lite"/>
    </source>
</evidence>
<feature type="signal peptide" evidence="3">
    <location>
        <begin position="1"/>
        <end position="30"/>
    </location>
</feature>
<proteinExistence type="predicted"/>
<evidence type="ECO:0000256" key="2">
    <source>
        <dbReference type="SAM" id="Phobius"/>
    </source>
</evidence>
<dbReference type="Proteomes" id="UP001072034">
    <property type="component" value="Unassembled WGS sequence"/>
</dbReference>
<keyword evidence="3" id="KW-0732">Signal</keyword>
<sequence>MRSHARSTRTALTLIVLCALALVGIAPTSAADMLNPQLKANYEFTIRGEDEVDLTLIMTASGLPGEAFSQFCRKENFPTIEGPNPATVEQIEQDGEPACKISTTNIPPEGTSSISWSISHENGKFIFSATTKADLDDATMTVNFPGKAVKASEGGKTDGNSATWTGLSTGTSVTATGKDSPSQPWIWVAVGAIAVLVIGGGIALVVVLRVRRNKRANLARPAPLNQQPAPLNQQPAPPGQQPAPPPGQQPGSFTG</sequence>
<evidence type="ECO:0000313" key="5">
    <source>
        <dbReference type="EMBL" id="MCZ0857535.1"/>
    </source>
</evidence>
<feature type="compositionally biased region" description="Polar residues" evidence="1">
    <location>
        <begin position="158"/>
        <end position="167"/>
    </location>
</feature>
<dbReference type="RefSeq" id="WP_268917103.1">
    <property type="nucleotide sequence ID" value="NZ_JAPTMY010000009.1"/>
</dbReference>
<reference evidence="5" key="1">
    <citation type="submission" date="2022-10" db="EMBL/GenBank/DDBJ databases">
        <title>Genome sequence of Actinomyces israelii ATCC 10048.</title>
        <authorList>
            <person name="Watt R.M."/>
            <person name="Tong W.M."/>
        </authorList>
    </citation>
    <scope>NUCLEOTIDE SEQUENCE</scope>
    <source>
        <strain evidence="5">ATCC 10048</strain>
    </source>
</reference>
<comment type="caution">
    <text evidence="5">The sequence shown here is derived from an EMBL/GenBank/DDBJ whole genome shotgun (WGS) entry which is preliminary data.</text>
</comment>
<dbReference type="Pfam" id="PF21946">
    <property type="entry name" value="LppM"/>
    <property type="match status" value="1"/>
</dbReference>
<dbReference type="InterPro" id="IPR053807">
    <property type="entry name" value="LppM"/>
</dbReference>
<evidence type="ECO:0000259" key="4">
    <source>
        <dbReference type="Pfam" id="PF21946"/>
    </source>
</evidence>